<comment type="subcellular location">
    <subcellularLocation>
        <location evidence="1">Membrane</location>
    </subcellularLocation>
</comment>
<organism evidence="7 8">
    <name type="scientific">Chitinilyticum piscinae</name>
    <dbReference type="NCBI Taxonomy" id="2866724"/>
    <lineage>
        <taxon>Bacteria</taxon>
        <taxon>Pseudomonadati</taxon>
        <taxon>Pseudomonadota</taxon>
        <taxon>Betaproteobacteria</taxon>
        <taxon>Neisseriales</taxon>
        <taxon>Chitinibacteraceae</taxon>
        <taxon>Chitinilyticum</taxon>
    </lineage>
</organism>
<dbReference type="Pfam" id="PF13240">
    <property type="entry name" value="Zn_Ribbon_1"/>
    <property type="match status" value="1"/>
</dbReference>
<evidence type="ECO:0000256" key="4">
    <source>
        <dbReference type="ARBA" id="ARBA00023136"/>
    </source>
</evidence>
<dbReference type="PANTHER" id="PTHR14948">
    <property type="entry name" value="NG5"/>
    <property type="match status" value="1"/>
</dbReference>
<dbReference type="Proteomes" id="UP000604481">
    <property type="component" value="Unassembled WGS sequence"/>
</dbReference>
<reference evidence="7 8" key="1">
    <citation type="submission" date="2020-10" db="EMBL/GenBank/DDBJ databases">
        <title>The genome sequence of Chitinilyticum litopenaei 4Y14.</title>
        <authorList>
            <person name="Liu Y."/>
        </authorList>
    </citation>
    <scope>NUCLEOTIDE SEQUENCE [LARGE SCALE GENOMIC DNA]</scope>
    <source>
        <strain evidence="7 8">4Y14</strain>
    </source>
</reference>
<sequence length="131" mass="13245">MPFCTKCGANNPDEAQFCSTCGATLTPAPTAPAAVSRAAPAAARPSAGQPEVPSYLVQSILVTLCCCLPFGIASIVFASQVNSKLAAGDLDGALESSRKAKMWAWWGFGVGIAVNILAVIAQFGAIAASGL</sequence>
<feature type="transmembrane region" description="Helical" evidence="5">
    <location>
        <begin position="103"/>
        <end position="128"/>
    </location>
</feature>
<gene>
    <name evidence="7" type="ORF">INR99_03590</name>
</gene>
<keyword evidence="3 5" id="KW-1133">Transmembrane helix</keyword>
<feature type="transmembrane region" description="Helical" evidence="5">
    <location>
        <begin position="55"/>
        <end position="78"/>
    </location>
</feature>
<keyword evidence="8" id="KW-1185">Reference proteome</keyword>
<evidence type="ECO:0000256" key="2">
    <source>
        <dbReference type="ARBA" id="ARBA00022692"/>
    </source>
</evidence>
<dbReference type="AlphaFoldDB" id="A0A8J7FZ93"/>
<dbReference type="GO" id="GO:0016020">
    <property type="term" value="C:membrane"/>
    <property type="evidence" value="ECO:0007669"/>
    <property type="project" value="UniProtKB-SubCell"/>
</dbReference>
<evidence type="ECO:0000259" key="6">
    <source>
        <dbReference type="Pfam" id="PF13240"/>
    </source>
</evidence>
<evidence type="ECO:0000313" key="8">
    <source>
        <dbReference type="Proteomes" id="UP000604481"/>
    </source>
</evidence>
<name>A0A8J7FZ93_9NEIS</name>
<proteinExistence type="predicted"/>
<dbReference type="InterPro" id="IPR026870">
    <property type="entry name" value="Zinc_ribbon_dom"/>
</dbReference>
<keyword evidence="4 5" id="KW-0472">Membrane</keyword>
<dbReference type="InterPro" id="IPR038587">
    <property type="entry name" value="Ribosomal_eL40_sf"/>
</dbReference>
<dbReference type="InterPro" id="IPR051423">
    <property type="entry name" value="CD225/Dispanin"/>
</dbReference>
<protein>
    <submittedName>
        <fullName evidence="7">CD225/dispanin family protein</fullName>
    </submittedName>
</protein>
<evidence type="ECO:0000256" key="3">
    <source>
        <dbReference type="ARBA" id="ARBA00022989"/>
    </source>
</evidence>
<dbReference type="PANTHER" id="PTHR14948:SF25">
    <property type="entry name" value="DUF4190 DOMAIN-CONTAINING PROTEIN"/>
    <property type="match status" value="1"/>
</dbReference>
<dbReference type="InterPro" id="IPR007593">
    <property type="entry name" value="CD225/Dispanin_fam"/>
</dbReference>
<feature type="domain" description="Zinc-ribbon" evidence="6">
    <location>
        <begin position="3"/>
        <end position="25"/>
    </location>
</feature>
<dbReference type="Gene3D" id="4.10.1060.50">
    <property type="match status" value="1"/>
</dbReference>
<comment type="caution">
    <text evidence="7">The sequence shown here is derived from an EMBL/GenBank/DDBJ whole genome shotgun (WGS) entry which is preliminary data.</text>
</comment>
<dbReference type="Pfam" id="PF04505">
    <property type="entry name" value="CD225"/>
    <property type="match status" value="1"/>
</dbReference>
<keyword evidence="2 5" id="KW-0812">Transmembrane</keyword>
<evidence type="ECO:0000256" key="1">
    <source>
        <dbReference type="ARBA" id="ARBA00004370"/>
    </source>
</evidence>
<dbReference type="RefSeq" id="WP_194114910.1">
    <property type="nucleotide sequence ID" value="NZ_JADFUA010000001.1"/>
</dbReference>
<accession>A0A8J7FZ93</accession>
<evidence type="ECO:0000256" key="5">
    <source>
        <dbReference type="SAM" id="Phobius"/>
    </source>
</evidence>
<dbReference type="EMBL" id="JADFUA010000001">
    <property type="protein sequence ID" value="MBE9608423.1"/>
    <property type="molecule type" value="Genomic_DNA"/>
</dbReference>
<evidence type="ECO:0000313" key="7">
    <source>
        <dbReference type="EMBL" id="MBE9608423.1"/>
    </source>
</evidence>